<dbReference type="Pfam" id="PF03195">
    <property type="entry name" value="LOB"/>
    <property type="match status" value="1"/>
</dbReference>
<protein>
    <submittedName>
        <fullName evidence="3">Lateral organ boundaries LOB</fullName>
    </submittedName>
</protein>
<evidence type="ECO:0000259" key="2">
    <source>
        <dbReference type="PROSITE" id="PS50891"/>
    </source>
</evidence>
<sequence length="140" mass="16521">MELVREPLRFKRRTTKMNGHGLVLIWKNTPTRSLFEMMDKLLNERMTKRSGCVMRSQYESVNELFGTPKIIKMMRHAPEEKKQMLATSIIMEGNAWTNDPVSGGFGMVQKIMWKIMLHKAYLHELEEKIKEEKEKAELHL</sequence>
<feature type="domain" description="LOB" evidence="2">
    <location>
        <begin position="29"/>
        <end position="129"/>
    </location>
</feature>
<gene>
    <name evidence="3" type="ORF">ISN44_As02g013580</name>
</gene>
<evidence type="ECO:0000256" key="1">
    <source>
        <dbReference type="ARBA" id="ARBA00005474"/>
    </source>
</evidence>
<organism evidence="3 4">
    <name type="scientific">Arabidopsis suecica</name>
    <name type="common">Swedish thale-cress</name>
    <name type="synonym">Cardaminopsis suecica</name>
    <dbReference type="NCBI Taxonomy" id="45249"/>
    <lineage>
        <taxon>Eukaryota</taxon>
        <taxon>Viridiplantae</taxon>
        <taxon>Streptophyta</taxon>
        <taxon>Embryophyta</taxon>
        <taxon>Tracheophyta</taxon>
        <taxon>Spermatophyta</taxon>
        <taxon>Magnoliopsida</taxon>
        <taxon>eudicotyledons</taxon>
        <taxon>Gunneridae</taxon>
        <taxon>Pentapetalae</taxon>
        <taxon>rosids</taxon>
        <taxon>malvids</taxon>
        <taxon>Brassicales</taxon>
        <taxon>Brassicaceae</taxon>
        <taxon>Camelineae</taxon>
        <taxon>Arabidopsis</taxon>
    </lineage>
</organism>
<proteinExistence type="inferred from homology"/>
<evidence type="ECO:0000313" key="4">
    <source>
        <dbReference type="Proteomes" id="UP000694251"/>
    </source>
</evidence>
<dbReference type="PROSITE" id="PS50891">
    <property type="entry name" value="LOB"/>
    <property type="match status" value="1"/>
</dbReference>
<comment type="caution">
    <text evidence="3">The sequence shown here is derived from an EMBL/GenBank/DDBJ whole genome shotgun (WGS) entry which is preliminary data.</text>
</comment>
<accession>A0A8T2FY87</accession>
<keyword evidence="4" id="KW-1185">Reference proteome</keyword>
<evidence type="ECO:0000313" key="3">
    <source>
        <dbReference type="EMBL" id="KAG7641325.1"/>
    </source>
</evidence>
<comment type="similarity">
    <text evidence="1">Belongs to the LOB domain-containing protein family.</text>
</comment>
<reference evidence="3 4" key="1">
    <citation type="submission" date="2020-12" db="EMBL/GenBank/DDBJ databases">
        <title>Concerted genomic and epigenomic changes stabilize Arabidopsis allopolyploids.</title>
        <authorList>
            <person name="Chen Z."/>
        </authorList>
    </citation>
    <scope>NUCLEOTIDE SEQUENCE [LARGE SCALE GENOMIC DNA]</scope>
    <source>
        <strain evidence="3">As9502</strain>
        <tissue evidence="3">Leaf</tissue>
    </source>
</reference>
<dbReference type="InterPro" id="IPR004883">
    <property type="entry name" value="LOB"/>
</dbReference>
<dbReference type="OrthoDB" id="1893065at2759"/>
<dbReference type="EMBL" id="JAEFBJ010000002">
    <property type="protein sequence ID" value="KAG7641325.1"/>
    <property type="molecule type" value="Genomic_DNA"/>
</dbReference>
<dbReference type="Proteomes" id="UP000694251">
    <property type="component" value="Chromosome 2"/>
</dbReference>
<name>A0A8T2FY87_ARASU</name>
<dbReference type="AlphaFoldDB" id="A0A8T2FY87"/>